<reference evidence="2" key="2">
    <citation type="submission" date="2023-06" db="EMBL/GenBank/DDBJ databases">
        <authorList>
            <consortium name="Lawrence Berkeley National Laboratory"/>
            <person name="Haridas S."/>
            <person name="Hensen N."/>
            <person name="Bonometti L."/>
            <person name="Westerberg I."/>
            <person name="Brannstrom I.O."/>
            <person name="Guillou S."/>
            <person name="Cros-Aarteil S."/>
            <person name="Calhoun S."/>
            <person name="Kuo A."/>
            <person name="Mondo S."/>
            <person name="Pangilinan J."/>
            <person name="Riley R."/>
            <person name="Labutti K."/>
            <person name="Andreopoulos B."/>
            <person name="Lipzen A."/>
            <person name="Chen C."/>
            <person name="Yanf M."/>
            <person name="Daum C."/>
            <person name="Ng V."/>
            <person name="Clum A."/>
            <person name="Steindorff A."/>
            <person name="Ohm R."/>
            <person name="Martin F."/>
            <person name="Silar P."/>
            <person name="Natvig D."/>
            <person name="Lalanne C."/>
            <person name="Gautier V."/>
            <person name="Ament-Velasquez S.L."/>
            <person name="Kruys A."/>
            <person name="Hutchinson M.I."/>
            <person name="Powell A.J."/>
            <person name="Barry K."/>
            <person name="Miller A.N."/>
            <person name="Grigoriev I.V."/>
            <person name="Debuchy R."/>
            <person name="Gladieux P."/>
            <person name="Thoren M.H."/>
            <person name="Johannesson H."/>
        </authorList>
    </citation>
    <scope>NUCLEOTIDE SEQUENCE</scope>
    <source>
        <strain evidence="2">CBS 955.72</strain>
    </source>
</reference>
<evidence type="ECO:0000256" key="1">
    <source>
        <dbReference type="SAM" id="Phobius"/>
    </source>
</evidence>
<sequence>MTSLNQARFQEDLAHLATAHPTDAERRLARSALMWLSIAQRPLRAHELWVALQVEEFKEIEHIGRLLTDPSYADEAKAVSALQPLLGTFITAAPDPTSQAIYISLANPSMHISLDHLESTTPPPRILSLAFSTPQAHILAASICMAICSVTALHLAHVHDATTASGLVLYAWTHWRSHLSLSGYALDNANAAGLANSMILGVCVDVLVFLLALNDFVTGPVTFEVGEGRTRSAALVRAVQEGLERPVFLLAGVVQGQEYARTMHGAREIFEGSKFYGGGKGSGALLVAAKSKVETLGIDGLLAGTSPLFGDAERRVVKTFAEVARGLRALAMLVAQPALYDMLRKEYAEGWSPLDILVNAANWMESVASYPFWHQISDSASSNPLIITDTSDPNYDTALLVLSRIRRDGAPAARKENKVAESELVARLNIPLKVSPLRWRAASAVDKVKTLRAKTPGATFTLNDPRFPQQRTWSFATFPSEMQGSSDASYFTPFVPSALRRFHRRRIVPLLKSVLSSRVWDSVDAFATGAFTTGLSDAWPKAKSALLSAGYPAVLSFFLAAICIGHLRRTSAPWLNGYVWCTPMEDLRLALSNPDVFLSNTLSTSYGWILFCYAQKGLTDFLASVAFGIIVVNNGNNPPSSLAILNALMDAAKIGYIAWMFSSIEYMFSRTVNTVAFLVAYYKLLSGGDVEHLVLRQLLKQHWPMVLVTGFQLFSYLRHGLWTLAWSSAACALAGQPGLLLVSAGVVGGVAAVIKWRSTFFIALEVSGVFVAVGFWGLAVVLMGVEFFEDPLGLQTSRAISRKRGAWARGVLPQGAGGRIEILRRKEALPIRWGMVEKKERGEGGGGSERE</sequence>
<keyword evidence="1" id="KW-0472">Membrane</keyword>
<dbReference type="EMBL" id="JAUIQD010000005">
    <property type="protein sequence ID" value="KAK3348875.1"/>
    <property type="molecule type" value="Genomic_DNA"/>
</dbReference>
<keyword evidence="1" id="KW-1133">Transmembrane helix</keyword>
<name>A0AAJ0HE74_9PEZI</name>
<feature type="transmembrane region" description="Helical" evidence="1">
    <location>
        <begin position="729"/>
        <end position="754"/>
    </location>
</feature>
<dbReference type="AlphaFoldDB" id="A0AAJ0HE74"/>
<feature type="transmembrane region" description="Helical" evidence="1">
    <location>
        <begin position="549"/>
        <end position="567"/>
    </location>
</feature>
<proteinExistence type="predicted"/>
<gene>
    <name evidence="2" type="ORF">B0T25DRAFT_459893</name>
</gene>
<feature type="transmembrane region" description="Helical" evidence="1">
    <location>
        <begin position="701"/>
        <end position="717"/>
    </location>
</feature>
<comment type="caution">
    <text evidence="2">The sequence shown here is derived from an EMBL/GenBank/DDBJ whole genome shotgun (WGS) entry which is preliminary data.</text>
</comment>
<evidence type="ECO:0000313" key="3">
    <source>
        <dbReference type="Proteomes" id="UP001275084"/>
    </source>
</evidence>
<keyword evidence="3" id="KW-1185">Reference proteome</keyword>
<dbReference type="Proteomes" id="UP001275084">
    <property type="component" value="Unassembled WGS sequence"/>
</dbReference>
<reference evidence="2" key="1">
    <citation type="journal article" date="2023" name="Mol. Phylogenet. Evol.">
        <title>Genome-scale phylogeny and comparative genomics of the fungal order Sordariales.</title>
        <authorList>
            <person name="Hensen N."/>
            <person name="Bonometti L."/>
            <person name="Westerberg I."/>
            <person name="Brannstrom I.O."/>
            <person name="Guillou S."/>
            <person name="Cros-Aarteil S."/>
            <person name="Calhoun S."/>
            <person name="Haridas S."/>
            <person name="Kuo A."/>
            <person name="Mondo S."/>
            <person name="Pangilinan J."/>
            <person name="Riley R."/>
            <person name="LaButti K."/>
            <person name="Andreopoulos B."/>
            <person name="Lipzen A."/>
            <person name="Chen C."/>
            <person name="Yan M."/>
            <person name="Daum C."/>
            <person name="Ng V."/>
            <person name="Clum A."/>
            <person name="Steindorff A."/>
            <person name="Ohm R.A."/>
            <person name="Martin F."/>
            <person name="Silar P."/>
            <person name="Natvig D.O."/>
            <person name="Lalanne C."/>
            <person name="Gautier V."/>
            <person name="Ament-Velasquez S.L."/>
            <person name="Kruys A."/>
            <person name="Hutchinson M.I."/>
            <person name="Powell A.J."/>
            <person name="Barry K."/>
            <person name="Miller A.N."/>
            <person name="Grigoriev I.V."/>
            <person name="Debuchy R."/>
            <person name="Gladieux P."/>
            <person name="Hiltunen Thoren M."/>
            <person name="Johannesson H."/>
        </authorList>
    </citation>
    <scope>NUCLEOTIDE SEQUENCE</scope>
    <source>
        <strain evidence="2">CBS 955.72</strain>
    </source>
</reference>
<protein>
    <submittedName>
        <fullName evidence="2">Uncharacterized protein</fullName>
    </submittedName>
</protein>
<organism evidence="2 3">
    <name type="scientific">Lasiosphaeria hispida</name>
    <dbReference type="NCBI Taxonomy" id="260671"/>
    <lineage>
        <taxon>Eukaryota</taxon>
        <taxon>Fungi</taxon>
        <taxon>Dikarya</taxon>
        <taxon>Ascomycota</taxon>
        <taxon>Pezizomycotina</taxon>
        <taxon>Sordariomycetes</taxon>
        <taxon>Sordariomycetidae</taxon>
        <taxon>Sordariales</taxon>
        <taxon>Lasiosphaeriaceae</taxon>
        <taxon>Lasiosphaeria</taxon>
    </lineage>
</organism>
<evidence type="ECO:0000313" key="2">
    <source>
        <dbReference type="EMBL" id="KAK3348875.1"/>
    </source>
</evidence>
<feature type="transmembrane region" description="Helical" evidence="1">
    <location>
        <begin position="760"/>
        <end position="788"/>
    </location>
</feature>
<accession>A0AAJ0HE74</accession>
<keyword evidence="1" id="KW-0812">Transmembrane</keyword>